<dbReference type="HOGENOM" id="CLU_2469606_0_0_1"/>
<dbReference type="Proteomes" id="UP000017559">
    <property type="component" value="Unassembled WGS sequence"/>
</dbReference>
<evidence type="ECO:0000256" key="1">
    <source>
        <dbReference type="ARBA" id="ARBA00004123"/>
    </source>
</evidence>
<comment type="subcellular location">
    <subcellularLocation>
        <location evidence="1 4">Nucleus</location>
    </subcellularLocation>
</comment>
<dbReference type="PROSITE" id="PS51477">
    <property type="entry name" value="PAH"/>
    <property type="match status" value="1"/>
</dbReference>
<organism evidence="5 6">
    <name type="scientific">Moniliophthora roreri (strain MCA 2997)</name>
    <name type="common">Cocoa frosty pod rot fungus</name>
    <name type="synonym">Crinipellis roreri</name>
    <dbReference type="NCBI Taxonomy" id="1381753"/>
    <lineage>
        <taxon>Eukaryota</taxon>
        <taxon>Fungi</taxon>
        <taxon>Dikarya</taxon>
        <taxon>Basidiomycota</taxon>
        <taxon>Agaricomycotina</taxon>
        <taxon>Agaricomycetes</taxon>
        <taxon>Agaricomycetidae</taxon>
        <taxon>Agaricales</taxon>
        <taxon>Marasmiineae</taxon>
        <taxon>Marasmiaceae</taxon>
        <taxon>Moniliophthora</taxon>
    </lineage>
</organism>
<dbReference type="STRING" id="1381753.V2XTZ1"/>
<comment type="caution">
    <text evidence="5">The sequence shown here is derived from an EMBL/GenBank/DDBJ whole genome shotgun (WGS) entry which is preliminary data.</text>
</comment>
<dbReference type="GO" id="GO:0003714">
    <property type="term" value="F:transcription corepressor activity"/>
    <property type="evidence" value="ECO:0007669"/>
    <property type="project" value="InterPro"/>
</dbReference>
<proteinExistence type="predicted"/>
<evidence type="ECO:0000313" key="6">
    <source>
        <dbReference type="Proteomes" id="UP000017559"/>
    </source>
</evidence>
<dbReference type="InterPro" id="IPR003822">
    <property type="entry name" value="PAH"/>
</dbReference>
<gene>
    <name evidence="5" type="ORF">Moror_7107</name>
</gene>
<dbReference type="Gene3D" id="1.20.1160.11">
    <property type="entry name" value="Paired amphipathic helix"/>
    <property type="match status" value="1"/>
</dbReference>
<evidence type="ECO:0000313" key="5">
    <source>
        <dbReference type="EMBL" id="ESK96321.1"/>
    </source>
</evidence>
<keyword evidence="2" id="KW-0678">Repressor</keyword>
<protein>
    <submittedName>
        <fullName evidence="5">Histone deacetylase sin3 component</fullName>
    </submittedName>
</protein>
<evidence type="ECO:0000256" key="4">
    <source>
        <dbReference type="PROSITE-ProRule" id="PRU00810"/>
    </source>
</evidence>
<evidence type="ECO:0000256" key="2">
    <source>
        <dbReference type="ARBA" id="ARBA00022491"/>
    </source>
</evidence>
<accession>V2XTZ1</accession>
<keyword evidence="6" id="KW-1185">Reference proteome</keyword>
<dbReference type="AlphaFoldDB" id="V2XTZ1"/>
<name>V2XTZ1_MONRO</name>
<reference evidence="5 6" key="1">
    <citation type="journal article" date="2014" name="BMC Genomics">
        <title>Genome and secretome analysis of the hemibiotrophic fungal pathogen, Moniliophthora roreri, which causes frosty pod rot disease of cacao: mechanisms of the biotrophic and necrotrophic phases.</title>
        <authorList>
            <person name="Meinhardt L.W."/>
            <person name="Costa G.G.L."/>
            <person name="Thomazella D.P.T."/>
            <person name="Teixeira P.J.P.L."/>
            <person name="Carazzolle M.F."/>
            <person name="Schuster S.C."/>
            <person name="Carlson J.E."/>
            <person name="Guiltinan M.J."/>
            <person name="Mieczkowski P."/>
            <person name="Farmer A."/>
            <person name="Ramaraj T."/>
            <person name="Crozier J."/>
            <person name="Davis R.E."/>
            <person name="Shao J."/>
            <person name="Melnick R.L."/>
            <person name="Pereira G.A.G."/>
            <person name="Bailey B.A."/>
        </authorList>
    </citation>
    <scope>NUCLEOTIDE SEQUENCE [LARGE SCALE GENOMIC DNA]</scope>
    <source>
        <strain evidence="5 6">MCA 2997</strain>
    </source>
</reference>
<dbReference type="SUPFAM" id="SSF47762">
    <property type="entry name" value="PAH2 domain"/>
    <property type="match status" value="1"/>
</dbReference>
<dbReference type="KEGG" id="mrr:Moror_7107"/>
<evidence type="ECO:0000256" key="3">
    <source>
        <dbReference type="ARBA" id="ARBA00023242"/>
    </source>
</evidence>
<dbReference type="PANTHER" id="PTHR12346:SF0">
    <property type="entry name" value="SIN3A, ISOFORM G"/>
    <property type="match status" value="1"/>
</dbReference>
<keyword evidence="3 4" id="KW-0539">Nucleus</keyword>
<dbReference type="Pfam" id="PF02671">
    <property type="entry name" value="PAH"/>
    <property type="match status" value="1"/>
</dbReference>
<dbReference type="GO" id="GO:0000122">
    <property type="term" value="P:negative regulation of transcription by RNA polymerase II"/>
    <property type="evidence" value="ECO:0007669"/>
    <property type="project" value="TreeGrafter"/>
</dbReference>
<dbReference type="GO" id="GO:0070822">
    <property type="term" value="C:Sin3-type complex"/>
    <property type="evidence" value="ECO:0007669"/>
    <property type="project" value="TreeGrafter"/>
</dbReference>
<dbReference type="InterPro" id="IPR036600">
    <property type="entry name" value="PAH_sf"/>
</dbReference>
<sequence length="88" mass="10161">MDPRAAIAYIQKVQQRCNPEAYKQFLDILSRYHRTPETITEGEVSSQIARLFEDAPDLLAEFRVFIEQSQSVRNSQSSVGQRKEEAED</sequence>
<dbReference type="PANTHER" id="PTHR12346">
    <property type="entry name" value="SIN3B-RELATED"/>
    <property type="match status" value="1"/>
</dbReference>
<dbReference type="OrthoDB" id="10265969at2759"/>
<dbReference type="EMBL" id="AWSO01000050">
    <property type="protein sequence ID" value="ESK96321.1"/>
    <property type="molecule type" value="Genomic_DNA"/>
</dbReference>
<dbReference type="InterPro" id="IPR039774">
    <property type="entry name" value="Sin3-like"/>
</dbReference>